<accession>X1BH55</accession>
<dbReference type="EMBL" id="BART01006902">
    <property type="protein sequence ID" value="GAG71391.1"/>
    <property type="molecule type" value="Genomic_DNA"/>
</dbReference>
<organism evidence="1">
    <name type="scientific">marine sediment metagenome</name>
    <dbReference type="NCBI Taxonomy" id="412755"/>
    <lineage>
        <taxon>unclassified sequences</taxon>
        <taxon>metagenomes</taxon>
        <taxon>ecological metagenomes</taxon>
    </lineage>
</organism>
<evidence type="ECO:0000313" key="1">
    <source>
        <dbReference type="EMBL" id="GAG71391.1"/>
    </source>
</evidence>
<proteinExistence type="predicted"/>
<dbReference type="AlphaFoldDB" id="X1BH55"/>
<name>X1BH55_9ZZZZ</name>
<sequence>MRAEETQCPRGTLDLLVRFADVLRRITGFQTTKIAHNDVCDDWNLDLDPDDLSWASESKQNCGNPS</sequence>
<protein>
    <submittedName>
        <fullName evidence="1">Uncharacterized protein</fullName>
    </submittedName>
</protein>
<gene>
    <name evidence="1" type="ORF">S01H4_15750</name>
</gene>
<reference evidence="1" key="1">
    <citation type="journal article" date="2014" name="Front. Microbiol.">
        <title>High frequency of phylogenetically diverse reductive dehalogenase-homologous genes in deep subseafloor sedimentary metagenomes.</title>
        <authorList>
            <person name="Kawai M."/>
            <person name="Futagami T."/>
            <person name="Toyoda A."/>
            <person name="Takaki Y."/>
            <person name="Nishi S."/>
            <person name="Hori S."/>
            <person name="Arai W."/>
            <person name="Tsubouchi T."/>
            <person name="Morono Y."/>
            <person name="Uchiyama I."/>
            <person name="Ito T."/>
            <person name="Fujiyama A."/>
            <person name="Inagaki F."/>
            <person name="Takami H."/>
        </authorList>
    </citation>
    <scope>NUCLEOTIDE SEQUENCE</scope>
    <source>
        <strain evidence="1">Expedition CK06-06</strain>
    </source>
</reference>
<comment type="caution">
    <text evidence="1">The sequence shown here is derived from an EMBL/GenBank/DDBJ whole genome shotgun (WGS) entry which is preliminary data.</text>
</comment>